<reference evidence="1 2" key="1">
    <citation type="journal article" date="2018" name="Sci. Rep.">
        <title>Characterization of LE3 and LE4, the only lytic phages known to infect the spirochete Leptospira.</title>
        <authorList>
            <person name="Schiettekatte O."/>
            <person name="Vincent A.T."/>
            <person name="Malosse C."/>
            <person name="Lechat P."/>
            <person name="Chamot-Rooke J."/>
            <person name="Veyrier F.J."/>
            <person name="Picardeau M."/>
            <person name="Bourhy P."/>
        </authorList>
    </citation>
    <scope>NUCLEOTIDE SEQUENCE [LARGE SCALE GENOMIC DNA]</scope>
</reference>
<sequence>MDKPSEELQQSAREILKQAGFQTDNLWHIDDVKIKCGSEISDEDAMNILIRAMSGEVIANETYESIEYALEAQGFETK</sequence>
<accession>A0A343LE27</accession>
<dbReference type="GeneID" id="55605521"/>
<dbReference type="RefSeq" id="YP_009835449.1">
    <property type="nucleotide sequence ID" value="NC_048678.1"/>
</dbReference>
<organism evidence="1 2">
    <name type="scientific">Leptospira phage LE3</name>
    <dbReference type="NCBI Taxonomy" id="2041382"/>
    <lineage>
        <taxon>Viruses</taxon>
        <taxon>Duplodnaviria</taxon>
        <taxon>Heunggongvirae</taxon>
        <taxon>Uroviricota</taxon>
        <taxon>Caudoviricetes</taxon>
        <taxon>Nylescharonvirus</taxon>
        <taxon>Nylescharonvirus LE3</taxon>
    </lineage>
</organism>
<evidence type="ECO:0000313" key="1">
    <source>
        <dbReference type="EMBL" id="ATN94937.1"/>
    </source>
</evidence>
<name>A0A343LE27_9CAUD</name>
<keyword evidence="2" id="KW-1185">Reference proteome</keyword>
<dbReference type="EMBL" id="MF974396">
    <property type="protein sequence ID" value="ATN94937.1"/>
    <property type="molecule type" value="Genomic_DNA"/>
</dbReference>
<dbReference type="KEGG" id="vg:55605521"/>
<protein>
    <submittedName>
        <fullName evidence="1">Uncharacterized protein</fullName>
    </submittedName>
</protein>
<evidence type="ECO:0000313" key="2">
    <source>
        <dbReference type="Proteomes" id="UP000259602"/>
    </source>
</evidence>
<proteinExistence type="predicted"/>
<dbReference type="Proteomes" id="UP000259602">
    <property type="component" value="Segment"/>
</dbReference>